<name>A0ABR9KS72_9ACTN</name>
<keyword evidence="3" id="KW-1185">Reference proteome</keyword>
<evidence type="ECO:0000256" key="1">
    <source>
        <dbReference type="SAM" id="SignalP"/>
    </source>
</evidence>
<accession>A0ABR9KS72</accession>
<dbReference type="PROSITE" id="PS51257">
    <property type="entry name" value="PROKAR_LIPOPROTEIN"/>
    <property type="match status" value="1"/>
</dbReference>
<comment type="caution">
    <text evidence="2">The sequence shown here is derived from an EMBL/GenBank/DDBJ whole genome shotgun (WGS) entry which is preliminary data.</text>
</comment>
<evidence type="ECO:0000313" key="2">
    <source>
        <dbReference type="EMBL" id="MBE1564884.1"/>
    </source>
</evidence>
<protein>
    <submittedName>
        <fullName evidence="2">Uncharacterized protein</fullName>
    </submittedName>
</protein>
<dbReference type="EMBL" id="JADBEF010000001">
    <property type="protein sequence ID" value="MBE1564884.1"/>
    <property type="molecule type" value="Genomic_DNA"/>
</dbReference>
<feature type="signal peptide" evidence="1">
    <location>
        <begin position="1"/>
        <end position="21"/>
    </location>
</feature>
<proteinExistence type="predicted"/>
<organism evidence="2 3">
    <name type="scientific">Nonomuraea africana</name>
    <dbReference type="NCBI Taxonomy" id="46171"/>
    <lineage>
        <taxon>Bacteria</taxon>
        <taxon>Bacillati</taxon>
        <taxon>Actinomycetota</taxon>
        <taxon>Actinomycetes</taxon>
        <taxon>Streptosporangiales</taxon>
        <taxon>Streptosporangiaceae</taxon>
        <taxon>Nonomuraea</taxon>
    </lineage>
</organism>
<reference evidence="2 3" key="1">
    <citation type="submission" date="2020-10" db="EMBL/GenBank/DDBJ databases">
        <title>Sequencing the genomes of 1000 actinobacteria strains.</title>
        <authorList>
            <person name="Klenk H.-P."/>
        </authorList>
    </citation>
    <scope>NUCLEOTIDE SEQUENCE [LARGE SCALE GENOMIC DNA]</scope>
    <source>
        <strain evidence="2 3">DSM 43748</strain>
    </source>
</reference>
<evidence type="ECO:0000313" key="3">
    <source>
        <dbReference type="Proteomes" id="UP000661607"/>
    </source>
</evidence>
<feature type="chain" id="PRO_5046541951" evidence="1">
    <location>
        <begin position="22"/>
        <end position="152"/>
    </location>
</feature>
<dbReference type="Proteomes" id="UP000661607">
    <property type="component" value="Unassembled WGS sequence"/>
</dbReference>
<sequence length="152" mass="16150">MRRTALLAGCLMLTVSCGAAATGAASHSAPHRPVTAQPVITTPSQSPTPPPKVVKPVGDTVNTRKVRFASAKPVDRGRKVKLVWWSGVEPCTVLDRVKVKETSRTVTITLYEGTAAKAKDVACIMLAVQKTTTVKLKAPIGKRKIVDGAKPR</sequence>
<keyword evidence="1" id="KW-0732">Signal</keyword>
<dbReference type="RefSeq" id="WP_192779191.1">
    <property type="nucleotide sequence ID" value="NZ_BAAASY010000009.1"/>
</dbReference>
<gene>
    <name evidence="2" type="ORF">H4W81_007663</name>
</gene>